<evidence type="ECO:0000256" key="2">
    <source>
        <dbReference type="ARBA" id="ARBA00022448"/>
    </source>
</evidence>
<evidence type="ECO:0000313" key="5">
    <source>
        <dbReference type="EMBL" id="ELY85586.1"/>
    </source>
</evidence>
<dbReference type="PANTHER" id="PTHR42953:SF3">
    <property type="entry name" value="HIGH-AFFINITY ZINC UPTAKE SYSTEM PROTEIN ZNUA"/>
    <property type="match status" value="1"/>
</dbReference>
<comment type="similarity">
    <text evidence="1">Belongs to the bacterial solute-binding protein 9 family.</text>
</comment>
<dbReference type="RefSeq" id="WP_006827538.1">
    <property type="nucleotide sequence ID" value="NZ_AOIL01000067.1"/>
</dbReference>
<dbReference type="Proteomes" id="UP000011648">
    <property type="component" value="Unassembled WGS sequence"/>
</dbReference>
<dbReference type="PANTHER" id="PTHR42953">
    <property type="entry name" value="HIGH-AFFINITY ZINC UPTAKE SYSTEM PROTEIN ZNUA-RELATED"/>
    <property type="match status" value="1"/>
</dbReference>
<dbReference type="PROSITE" id="PS51318">
    <property type="entry name" value="TAT"/>
    <property type="match status" value="1"/>
</dbReference>
<dbReference type="SUPFAM" id="SSF53807">
    <property type="entry name" value="Helical backbone' metal receptor"/>
    <property type="match status" value="1"/>
</dbReference>
<dbReference type="GO" id="GO:0030001">
    <property type="term" value="P:metal ion transport"/>
    <property type="evidence" value="ECO:0007669"/>
    <property type="project" value="InterPro"/>
</dbReference>
<protein>
    <submittedName>
        <fullName evidence="5">Periplasmic solute binding protein</fullName>
    </submittedName>
</protein>
<dbReference type="OrthoDB" id="50488at2157"/>
<dbReference type="EMBL" id="AOIL01000067">
    <property type="protein sequence ID" value="ELY85586.1"/>
    <property type="molecule type" value="Genomic_DNA"/>
</dbReference>
<accession>L9ZHR9</accession>
<evidence type="ECO:0000256" key="4">
    <source>
        <dbReference type="SAM" id="MobiDB-lite"/>
    </source>
</evidence>
<dbReference type="STRING" id="1230458.C484_19747"/>
<organism evidence="5 6">
    <name type="scientific">Natrialba taiwanensis DSM 12281</name>
    <dbReference type="NCBI Taxonomy" id="1230458"/>
    <lineage>
        <taxon>Archaea</taxon>
        <taxon>Methanobacteriati</taxon>
        <taxon>Methanobacteriota</taxon>
        <taxon>Stenosarchaea group</taxon>
        <taxon>Halobacteria</taxon>
        <taxon>Halobacteriales</taxon>
        <taxon>Natrialbaceae</taxon>
        <taxon>Natrialba</taxon>
    </lineage>
</organism>
<name>L9ZHR9_9EURY</name>
<keyword evidence="6" id="KW-1185">Reference proteome</keyword>
<dbReference type="GO" id="GO:0046872">
    <property type="term" value="F:metal ion binding"/>
    <property type="evidence" value="ECO:0007669"/>
    <property type="project" value="InterPro"/>
</dbReference>
<keyword evidence="2" id="KW-0813">Transport</keyword>
<dbReference type="Gene3D" id="3.40.50.1980">
    <property type="entry name" value="Nitrogenase molybdenum iron protein domain"/>
    <property type="match status" value="3"/>
</dbReference>
<reference evidence="5 6" key="1">
    <citation type="journal article" date="2014" name="PLoS Genet.">
        <title>Phylogenetically driven sequencing of extremely halophilic archaea reveals strategies for static and dynamic osmo-response.</title>
        <authorList>
            <person name="Becker E.A."/>
            <person name="Seitzer P.M."/>
            <person name="Tritt A."/>
            <person name="Larsen D."/>
            <person name="Krusor M."/>
            <person name="Yao A.I."/>
            <person name="Wu D."/>
            <person name="Madern D."/>
            <person name="Eisen J.A."/>
            <person name="Darling A.E."/>
            <person name="Facciotti M.T."/>
        </authorList>
    </citation>
    <scope>NUCLEOTIDE SEQUENCE [LARGE SCALE GENOMIC DNA]</scope>
    <source>
        <strain evidence="5 6">DSM 12281</strain>
    </source>
</reference>
<dbReference type="InterPro" id="IPR050492">
    <property type="entry name" value="Bact_metal-bind_prot9"/>
</dbReference>
<feature type="region of interest" description="Disordered" evidence="4">
    <location>
        <begin position="133"/>
        <end position="175"/>
    </location>
</feature>
<sequence>MELERRTFLAASSGSLAAGALAGCLDDVARGSEGVESGYAAFFALWDWADTIGGDAVTFENPVGTGEVGHGWEPEADLLAEIAKSDAFVYLDLPEFAWAQEAAATLESDYETVAVIDALEGLDDELLAWNHEHDSDEHEEDSHDHATDEGDDAEHDHDHDDGGSHDGHDHGAVDPHAWVDPVLAQRLVTTIADGLADADPDNEETFRENAETYTDRLAELDDEFSAITGEAEHDVAILAGHNSYQYLEHRYDIEVHTPSGVSPQDEPSITDISGTIDRIDEHDIDTILYDRFEVTSEDELPPLAETILAESAATNAVPVTSGEGTLQSWQESDWGYVEQMEELNVPAFRDALGADHQ</sequence>
<keyword evidence="3" id="KW-0732">Signal</keyword>
<comment type="caution">
    <text evidence="5">The sequence shown here is derived from an EMBL/GenBank/DDBJ whole genome shotgun (WGS) entry which is preliminary data.</text>
</comment>
<dbReference type="InterPro" id="IPR006311">
    <property type="entry name" value="TAT_signal"/>
</dbReference>
<dbReference type="PATRIC" id="fig|1230458.4.peg.3972"/>
<dbReference type="InterPro" id="IPR006127">
    <property type="entry name" value="ZnuA-like"/>
</dbReference>
<evidence type="ECO:0000256" key="1">
    <source>
        <dbReference type="ARBA" id="ARBA00011028"/>
    </source>
</evidence>
<dbReference type="PROSITE" id="PS51257">
    <property type="entry name" value="PROKAR_LIPOPROTEIN"/>
    <property type="match status" value="1"/>
</dbReference>
<evidence type="ECO:0000256" key="3">
    <source>
        <dbReference type="ARBA" id="ARBA00022729"/>
    </source>
</evidence>
<dbReference type="Pfam" id="PF01297">
    <property type="entry name" value="ZnuA"/>
    <property type="match status" value="1"/>
</dbReference>
<evidence type="ECO:0000313" key="6">
    <source>
        <dbReference type="Proteomes" id="UP000011648"/>
    </source>
</evidence>
<feature type="compositionally biased region" description="Basic and acidic residues" evidence="4">
    <location>
        <begin position="133"/>
        <end position="173"/>
    </location>
</feature>
<dbReference type="AlphaFoldDB" id="L9ZHR9"/>
<gene>
    <name evidence="5" type="ORF">C484_19747</name>
</gene>
<proteinExistence type="inferred from homology"/>